<organism evidence="2 3">
    <name type="scientific">Francisella philomiragia</name>
    <dbReference type="NCBI Taxonomy" id="28110"/>
    <lineage>
        <taxon>Bacteria</taxon>
        <taxon>Pseudomonadati</taxon>
        <taxon>Pseudomonadota</taxon>
        <taxon>Gammaproteobacteria</taxon>
        <taxon>Thiotrichales</taxon>
        <taxon>Francisellaceae</taxon>
        <taxon>Francisella</taxon>
    </lineage>
</organism>
<reference evidence="2 3" key="1">
    <citation type="submission" date="2014-04" db="EMBL/GenBank/DDBJ databases">
        <authorList>
            <person name="Bishop-Lilly K.A."/>
            <person name="Broomall S.M."/>
            <person name="Chain P.S."/>
            <person name="Chertkov O."/>
            <person name="Coyne S.R."/>
            <person name="Daligault H.E."/>
            <person name="Davenport K.W."/>
            <person name="Erkkila T."/>
            <person name="Frey K.G."/>
            <person name="Gibbons H.S."/>
            <person name="Gu W."/>
            <person name="Jaissle J."/>
            <person name="Johnson S.L."/>
            <person name="Koroleva G.I."/>
            <person name="Ladner J.T."/>
            <person name="Lo C.-C."/>
            <person name="Minogue T.D."/>
            <person name="Munk C."/>
            <person name="Palacios G.F."/>
            <person name="Redden C.L."/>
            <person name="Rosenzweig C.N."/>
            <person name="Scholz M.B."/>
            <person name="Teshima H."/>
            <person name="Xu Y."/>
        </authorList>
    </citation>
    <scope>NUCLEOTIDE SEQUENCE [LARGE SCALE GENOMIC DNA]</scope>
    <source>
        <strain evidence="2 3">FAJ</strain>
    </source>
</reference>
<proteinExistence type="predicted"/>
<protein>
    <submittedName>
        <fullName evidence="2">PdpB</fullName>
    </submittedName>
</protein>
<evidence type="ECO:0000256" key="1">
    <source>
        <dbReference type="SAM" id="Phobius"/>
    </source>
</evidence>
<dbReference type="AlphaFoldDB" id="A0AAW3DA73"/>
<keyword evidence="1" id="KW-1133">Transmembrane helix</keyword>
<dbReference type="EMBL" id="JOUE01000006">
    <property type="protein sequence ID" value="KFJ42491.1"/>
    <property type="molecule type" value="Genomic_DNA"/>
</dbReference>
<sequence>MTFIKNHQILIISLAIIVIVLSVVGIFLIRKWLKASKSTNKKPITKIVKRAKSVIKTNKIKNNLAELYIFYGDYLAAKDYITKIKPHAQIIDSDELPIIAIDKNNSSLLFANDDLSSLYKLKSKLNLQFYKLNFCIDISNPHFHENSDINEVYKELSKLRLKNFIISFYTSSEHCQSYNNAIGKKTIFKLTSNESINHKVDEAILLKILSSKDDVNDKYNSTKILNQIRKSLKSIYPQLKSIDKEIFLNVGLNIPDNIIAKRDTIFFSSSPKGIIINLVSLLFSFIFIINIFQEIGLKEKVSIKDLKPLSESNSHEIIRETRKKIDDAIFLDALYPKSIKYRYIYEQYADTILKNVILPKYNDSYDLSMVTSFLIFFEYLNNKDINKQTDGMLKIISSFTNLSEKQLEIVITYANRNLKAETIRTVISRANKLYTNRLLVVGEDSESYLSTQGFNAEYLGISNTKRAKFINDIYIKYLYKCTIDNSILDLKNNYIIPIEVNNIFSMYQEQFDTSSKKLCNSSYISSVTKSVSLIFNQEETERKFESFSDMLDHIYYLVKSLEKNANDVTDNGKEQTGSITTSLINYVLNSVVNSTYNKDELPLINPVSKKLYMEFAPNFYSKKILISPIYSKEYIKDNINPISKKFDRLLNNLKNNFNIEPDFMIAIYRSSINNYNSKYIDSYNRMINKLNNDSEFSKNISNKNALNLYLLAMSSKDSSFNSLIEFYTTNTDLVTNESDVNPAKKINKLQQFYGKITKFGKQNNAKDENDKSLWAPIDSYFNENDKYLESKSYTEYKEVFKKLNNLIREQGYSNTYKEIKQGYKPLQKVYSDLSKINNPNNNNLYKLLKKHLDVAIDTIKTIAIQDAITKLDNTVNVEYEFINSQFPFNKDSNNIATNEMITKDFDSNGYIYSAFVEQLSPLLSYNKTDDKWYSNDFTTSEQVDYLNKYNKVYLLNKLLWDEKRNPQPIKFEITPIPNKDNDYTFFSIILDKQNYVNSLNIAYSNSMEISYNWNSLESTTITIKFEDGSTDQISYHGKWSILKAIKDANCDQSNICTWEVKHNGKTYPVSFKIESKFLQVLGWQKQGDTDVQ</sequence>
<feature type="transmembrane region" description="Helical" evidence="1">
    <location>
        <begin position="6"/>
        <end position="29"/>
    </location>
</feature>
<comment type="caution">
    <text evidence="2">The sequence shown here is derived from an EMBL/GenBank/DDBJ whole genome shotgun (WGS) entry which is preliminary data.</text>
</comment>
<accession>A0AAW3DA73</accession>
<keyword evidence="1" id="KW-0472">Membrane</keyword>
<dbReference type="RefSeq" id="WP_035736480.1">
    <property type="nucleotide sequence ID" value="NZ_JACTRV010000007.1"/>
</dbReference>
<keyword evidence="1" id="KW-0812">Transmembrane</keyword>
<dbReference type="Proteomes" id="UP000029117">
    <property type="component" value="Unassembled WGS sequence"/>
</dbReference>
<name>A0AAW3DA73_9GAMM</name>
<evidence type="ECO:0000313" key="3">
    <source>
        <dbReference type="Proteomes" id="UP000029117"/>
    </source>
</evidence>
<feature type="transmembrane region" description="Helical" evidence="1">
    <location>
        <begin position="274"/>
        <end position="292"/>
    </location>
</feature>
<evidence type="ECO:0000313" key="2">
    <source>
        <dbReference type="EMBL" id="KFJ42491.1"/>
    </source>
</evidence>
<gene>
    <name evidence="2" type="ORF">DR78_305</name>
</gene>